<gene>
    <name evidence="2" type="ORF">EV644_12137</name>
</gene>
<evidence type="ECO:0000313" key="3">
    <source>
        <dbReference type="Proteomes" id="UP000295818"/>
    </source>
</evidence>
<feature type="compositionally biased region" description="Polar residues" evidence="1">
    <location>
        <begin position="1"/>
        <end position="10"/>
    </location>
</feature>
<dbReference type="EMBL" id="SLWM01000021">
    <property type="protein sequence ID" value="TCO13957.1"/>
    <property type="molecule type" value="Genomic_DNA"/>
</dbReference>
<accession>A0ABY2BCS2</accession>
<reference evidence="2 3" key="1">
    <citation type="journal article" date="2015" name="Stand. Genomic Sci.">
        <title>Genomic Encyclopedia of Bacterial and Archaeal Type Strains, Phase III: the genomes of soil and plant-associated and newly described type strains.</title>
        <authorList>
            <person name="Whitman W.B."/>
            <person name="Woyke T."/>
            <person name="Klenk H.P."/>
            <person name="Zhou Y."/>
            <person name="Lilburn T.G."/>
            <person name="Beck B.J."/>
            <person name="De Vos P."/>
            <person name="Vandamme P."/>
            <person name="Eisen J.A."/>
            <person name="Garrity G."/>
            <person name="Hugenholtz P."/>
            <person name="Kyrpides N.C."/>
        </authorList>
    </citation>
    <scope>NUCLEOTIDE SEQUENCE [LARGE SCALE GENOMIC DNA]</scope>
    <source>
        <strain evidence="2 3">VKM Ac-2538</strain>
    </source>
</reference>
<evidence type="ECO:0000256" key="1">
    <source>
        <dbReference type="SAM" id="MobiDB-lite"/>
    </source>
</evidence>
<comment type="caution">
    <text evidence="2">The sequence shown here is derived from an EMBL/GenBank/DDBJ whole genome shotgun (WGS) entry which is preliminary data.</text>
</comment>
<organism evidence="2 3">
    <name type="scientific">Kribbella orskensis</name>
    <dbReference type="NCBI Taxonomy" id="2512216"/>
    <lineage>
        <taxon>Bacteria</taxon>
        <taxon>Bacillati</taxon>
        <taxon>Actinomycetota</taxon>
        <taxon>Actinomycetes</taxon>
        <taxon>Propionibacteriales</taxon>
        <taxon>Kribbellaceae</taxon>
        <taxon>Kribbella</taxon>
    </lineage>
</organism>
<name>A0ABY2BCS2_9ACTN</name>
<keyword evidence="3" id="KW-1185">Reference proteome</keyword>
<dbReference type="Proteomes" id="UP000295818">
    <property type="component" value="Unassembled WGS sequence"/>
</dbReference>
<evidence type="ECO:0000313" key="2">
    <source>
        <dbReference type="EMBL" id="TCO13957.1"/>
    </source>
</evidence>
<sequence length="70" mass="7698">MDEVSATQGPSDVYSDDASGAERQLGGKVAGMGEAGAKVWAAEWQRHGRVVFPLRRKRIALTLALIWRSW</sequence>
<protein>
    <submittedName>
        <fullName evidence="2">Uncharacterized protein</fullName>
    </submittedName>
</protein>
<proteinExistence type="predicted"/>
<feature type="region of interest" description="Disordered" evidence="1">
    <location>
        <begin position="1"/>
        <end position="27"/>
    </location>
</feature>